<dbReference type="InterPro" id="IPR016181">
    <property type="entry name" value="Acyl_CoA_acyltransferase"/>
</dbReference>
<dbReference type="RefSeq" id="WP_068431573.1">
    <property type="nucleotide sequence ID" value="NZ_LVHI01000040.1"/>
</dbReference>
<dbReference type="CDD" id="cd04301">
    <property type="entry name" value="NAT_SF"/>
    <property type="match status" value="1"/>
</dbReference>
<accession>A0A177Y6K5</accession>
<dbReference type="Proteomes" id="UP000077519">
    <property type="component" value="Unassembled WGS sequence"/>
</dbReference>
<dbReference type="InterPro" id="IPR000182">
    <property type="entry name" value="GNAT_dom"/>
</dbReference>
<dbReference type="Pfam" id="PF13673">
    <property type="entry name" value="Acetyltransf_10"/>
    <property type="match status" value="1"/>
</dbReference>
<dbReference type="AlphaFoldDB" id="A0A177Y6K5"/>
<keyword evidence="3" id="KW-1185">Reference proteome</keyword>
<organism evidence="2 3">
    <name type="scientific">Rhodococcoides kyotonense</name>
    <dbReference type="NCBI Taxonomy" id="398843"/>
    <lineage>
        <taxon>Bacteria</taxon>
        <taxon>Bacillati</taxon>
        <taxon>Actinomycetota</taxon>
        <taxon>Actinomycetes</taxon>
        <taxon>Mycobacteriales</taxon>
        <taxon>Nocardiaceae</taxon>
        <taxon>Rhodococcoides</taxon>
    </lineage>
</organism>
<name>A0A177Y6K5_9NOCA</name>
<proteinExistence type="predicted"/>
<dbReference type="Gene3D" id="3.40.630.30">
    <property type="match status" value="1"/>
</dbReference>
<feature type="domain" description="N-acetyltransferase" evidence="1">
    <location>
        <begin position="12"/>
        <end position="154"/>
    </location>
</feature>
<comment type="caution">
    <text evidence="2">The sequence shown here is derived from an EMBL/GenBank/DDBJ whole genome shotgun (WGS) entry which is preliminary data.</text>
</comment>
<dbReference type="PROSITE" id="PS51186">
    <property type="entry name" value="GNAT"/>
    <property type="match status" value="1"/>
</dbReference>
<evidence type="ECO:0000313" key="2">
    <source>
        <dbReference type="EMBL" id="OAK51121.1"/>
    </source>
</evidence>
<dbReference type="SUPFAM" id="SSF55729">
    <property type="entry name" value="Acyl-CoA N-acyltransferases (Nat)"/>
    <property type="match status" value="1"/>
</dbReference>
<protein>
    <recommendedName>
        <fullName evidence="1">N-acetyltransferase domain-containing protein</fullName>
    </recommendedName>
</protein>
<sequence length="158" mass="17868">MSTSPTTDRPPTLVRAWAGDLETDRLYALLKLRVEVFVVEQAYFYPELDGYDLLPRTRHFWLERDGDVIGTVRLLEENSGNEKSYSLGHLCTRRADRGHGHTTRLLQAALADVGSAPCRIDSPSYLVEMYTRHGFVQVGDEIIDNGVPLVPLLRDTRP</sequence>
<evidence type="ECO:0000313" key="3">
    <source>
        <dbReference type="Proteomes" id="UP000077519"/>
    </source>
</evidence>
<reference evidence="2 3" key="1">
    <citation type="submission" date="2016-03" db="EMBL/GenBank/DDBJ databases">
        <title>Genome sequence of Rhodococcus kyotonensis KB10.</title>
        <authorList>
            <person name="Jeong H."/>
            <person name="Hong C.E."/>
            <person name="Jo S.H."/>
            <person name="Park J.M."/>
        </authorList>
    </citation>
    <scope>NUCLEOTIDE SEQUENCE [LARGE SCALE GENOMIC DNA]</scope>
    <source>
        <strain evidence="2 3">KB10</strain>
    </source>
</reference>
<dbReference type="GO" id="GO:0016747">
    <property type="term" value="F:acyltransferase activity, transferring groups other than amino-acyl groups"/>
    <property type="evidence" value="ECO:0007669"/>
    <property type="project" value="InterPro"/>
</dbReference>
<evidence type="ECO:0000259" key="1">
    <source>
        <dbReference type="PROSITE" id="PS51186"/>
    </source>
</evidence>
<gene>
    <name evidence="2" type="ORF">A3K89_12880</name>
</gene>
<dbReference type="EMBL" id="LVHI01000040">
    <property type="protein sequence ID" value="OAK51121.1"/>
    <property type="molecule type" value="Genomic_DNA"/>
</dbReference>